<evidence type="ECO:0000256" key="1">
    <source>
        <dbReference type="SAM" id="MobiDB-lite"/>
    </source>
</evidence>
<evidence type="ECO:0000313" key="2">
    <source>
        <dbReference type="EMBL" id="KAF4687726.1"/>
    </source>
</evidence>
<sequence length="91" mass="9949">MTDSTATLGRMLIRNAYALEPYLGDSPEGGVKLSHVNGCHDQLSDVLSRLMKGSEEFLPEGLPKPMLLAAPKESSARTRATVEANRHKNDR</sequence>
<dbReference type="Proteomes" id="UP000541610">
    <property type="component" value="Unassembled WGS sequence"/>
</dbReference>
<evidence type="ECO:0000313" key="3">
    <source>
        <dbReference type="Proteomes" id="UP000541610"/>
    </source>
</evidence>
<accession>A0A7J6NVY1</accession>
<dbReference type="EMBL" id="JABANP010000175">
    <property type="protein sequence ID" value="KAF4687726.1"/>
    <property type="molecule type" value="Genomic_DNA"/>
</dbReference>
<name>A0A7J6NVY1_PEROL</name>
<reference evidence="2 3" key="1">
    <citation type="submission" date="2020-04" db="EMBL/GenBank/DDBJ databases">
        <title>Perkinsus olseni comparative genomics.</title>
        <authorList>
            <person name="Bogema D.R."/>
        </authorList>
    </citation>
    <scope>NUCLEOTIDE SEQUENCE [LARGE SCALE GENOMIC DNA]</scope>
    <source>
        <strain evidence="2">00978-12</strain>
    </source>
</reference>
<proteinExistence type="predicted"/>
<protein>
    <submittedName>
        <fullName evidence="2">Uncharacterized protein</fullName>
    </submittedName>
</protein>
<feature type="region of interest" description="Disordered" evidence="1">
    <location>
        <begin position="69"/>
        <end position="91"/>
    </location>
</feature>
<organism evidence="2 3">
    <name type="scientific">Perkinsus olseni</name>
    <name type="common">Perkinsus atlanticus</name>
    <dbReference type="NCBI Taxonomy" id="32597"/>
    <lineage>
        <taxon>Eukaryota</taxon>
        <taxon>Sar</taxon>
        <taxon>Alveolata</taxon>
        <taxon>Perkinsozoa</taxon>
        <taxon>Perkinsea</taxon>
        <taxon>Perkinsida</taxon>
        <taxon>Perkinsidae</taxon>
        <taxon>Perkinsus</taxon>
    </lineage>
</organism>
<dbReference type="AlphaFoldDB" id="A0A7J6NVY1"/>
<gene>
    <name evidence="2" type="ORF">FOZ60_003555</name>
</gene>
<comment type="caution">
    <text evidence="2">The sequence shown here is derived from an EMBL/GenBank/DDBJ whole genome shotgun (WGS) entry which is preliminary data.</text>
</comment>